<gene>
    <name evidence="1" type="ORF">HPB49_024933</name>
</gene>
<dbReference type="Proteomes" id="UP000821865">
    <property type="component" value="Chromosome 6"/>
</dbReference>
<reference evidence="1" key="1">
    <citation type="submission" date="2020-05" db="EMBL/GenBank/DDBJ databases">
        <title>Large-scale comparative analyses of tick genomes elucidate their genetic diversity and vector capacities.</title>
        <authorList>
            <person name="Jia N."/>
            <person name="Wang J."/>
            <person name="Shi W."/>
            <person name="Du L."/>
            <person name="Sun Y."/>
            <person name="Zhan W."/>
            <person name="Jiang J."/>
            <person name="Wang Q."/>
            <person name="Zhang B."/>
            <person name="Ji P."/>
            <person name="Sakyi L.B."/>
            <person name="Cui X."/>
            <person name="Yuan T."/>
            <person name="Jiang B."/>
            <person name="Yang W."/>
            <person name="Lam T.T.-Y."/>
            <person name="Chang Q."/>
            <person name="Ding S."/>
            <person name="Wang X."/>
            <person name="Zhu J."/>
            <person name="Ruan X."/>
            <person name="Zhao L."/>
            <person name="Wei J."/>
            <person name="Que T."/>
            <person name="Du C."/>
            <person name="Cheng J."/>
            <person name="Dai P."/>
            <person name="Han X."/>
            <person name="Huang E."/>
            <person name="Gao Y."/>
            <person name="Liu J."/>
            <person name="Shao H."/>
            <person name="Ye R."/>
            <person name="Li L."/>
            <person name="Wei W."/>
            <person name="Wang X."/>
            <person name="Wang C."/>
            <person name="Yang T."/>
            <person name="Huo Q."/>
            <person name="Li W."/>
            <person name="Guo W."/>
            <person name="Chen H."/>
            <person name="Zhou L."/>
            <person name="Ni X."/>
            <person name="Tian J."/>
            <person name="Zhou Y."/>
            <person name="Sheng Y."/>
            <person name="Liu T."/>
            <person name="Pan Y."/>
            <person name="Xia L."/>
            <person name="Li J."/>
            <person name="Zhao F."/>
            <person name="Cao W."/>
        </authorList>
    </citation>
    <scope>NUCLEOTIDE SEQUENCE</scope>
    <source>
        <strain evidence="1">Dsil-2018</strain>
    </source>
</reference>
<evidence type="ECO:0000313" key="1">
    <source>
        <dbReference type="EMBL" id="KAH7946427.1"/>
    </source>
</evidence>
<evidence type="ECO:0000313" key="2">
    <source>
        <dbReference type="Proteomes" id="UP000821865"/>
    </source>
</evidence>
<keyword evidence="2" id="KW-1185">Reference proteome</keyword>
<name>A0ACB8CNK8_DERSI</name>
<accession>A0ACB8CNK8</accession>
<protein>
    <submittedName>
        <fullName evidence="1">Uncharacterized protein</fullName>
    </submittedName>
</protein>
<organism evidence="1 2">
    <name type="scientific">Dermacentor silvarum</name>
    <name type="common">Tick</name>
    <dbReference type="NCBI Taxonomy" id="543639"/>
    <lineage>
        <taxon>Eukaryota</taxon>
        <taxon>Metazoa</taxon>
        <taxon>Ecdysozoa</taxon>
        <taxon>Arthropoda</taxon>
        <taxon>Chelicerata</taxon>
        <taxon>Arachnida</taxon>
        <taxon>Acari</taxon>
        <taxon>Parasitiformes</taxon>
        <taxon>Ixodida</taxon>
        <taxon>Ixodoidea</taxon>
        <taxon>Ixodidae</taxon>
        <taxon>Rhipicephalinae</taxon>
        <taxon>Dermacentor</taxon>
    </lineage>
</organism>
<comment type="caution">
    <text evidence="1">The sequence shown here is derived from an EMBL/GenBank/DDBJ whole genome shotgun (WGS) entry which is preliminary data.</text>
</comment>
<sequence>MRRVHLETPYDAGVGYKLRILKGRNAFKSEGVLAVVRKVAPQAAVAEEKENESIIALNTMRRDGLAAMFQELEDASQRLGIESIGVTVATMKDAYVNHFNLSTILSKGAEEQPARVFIEEVTPNDFSLRYKVLLESQNVPYEVFTDTKKTLLSKYNENFYQYMSTNAFGSIFNTTDIGLITSSFVVLPSLEICNEARELQLMTGVSGLLYLMTNFIFDLLFYLVPVATICVGFTIIHDLHGDTPGRTPLLAAHILGPGLQESHLTTWTTAHAGLEGDESENALVRVIINPAG</sequence>
<dbReference type="EMBL" id="CM023475">
    <property type="protein sequence ID" value="KAH7946427.1"/>
    <property type="molecule type" value="Genomic_DNA"/>
</dbReference>
<proteinExistence type="predicted"/>